<reference evidence="1 2" key="1">
    <citation type="submission" date="2021-06" db="EMBL/GenBank/DDBJ databases">
        <title>Actinoplanes lichenicola sp. nov., and Actinoplanes ovalisporus sp. nov., isolated from lichen in Thailand.</title>
        <authorList>
            <person name="Saeng-In P."/>
            <person name="Kanchanasin P."/>
            <person name="Yuki M."/>
            <person name="Kudo T."/>
            <person name="Ohkuma M."/>
            <person name="Phongsopitanun W."/>
            <person name="Tanasupawat S."/>
        </authorList>
    </citation>
    <scope>NUCLEOTIDE SEQUENCE [LARGE SCALE GENOMIC DNA]</scope>
    <source>
        <strain evidence="1 2">NBRC 110975</strain>
    </source>
</reference>
<evidence type="ECO:0000313" key="2">
    <source>
        <dbReference type="Proteomes" id="UP001519654"/>
    </source>
</evidence>
<dbReference type="SUPFAM" id="SSF48371">
    <property type="entry name" value="ARM repeat"/>
    <property type="match status" value="1"/>
</dbReference>
<evidence type="ECO:0008006" key="3">
    <source>
        <dbReference type="Google" id="ProtNLM"/>
    </source>
</evidence>
<proteinExistence type="predicted"/>
<dbReference type="InterPro" id="IPR016024">
    <property type="entry name" value="ARM-type_fold"/>
</dbReference>
<name>A0ABS5YU57_9ACTN</name>
<keyword evidence="2" id="KW-1185">Reference proteome</keyword>
<sequence length="351" mass="37510">MPLDWSALSHAYGPATDLPDLLRALRSTDSSSRAEAAEQFRARALHQDTIYPATVAAVPFLIELLADDHAPDRTLGHELLADILPDLSPARPHPLGPRLHELAERRSDLYLGRRHEIEPVLRQAHEAVRAGVPTFVSLLGNDDRDARGLSAHLLSFFPEEAPRVVPALTARLAVEPDRVVASVLALTAGMIGDPADAALVAAVAGVDRSARIRRWTVLMGLARLTPEPGSEMLAELTDCLFHGPTELSGWPFHQENPAHGASLALGDLTVRSEPVLAPLLLAGLAAGGEDPSRFLYAVELLLSLAFPDGPRPDDAALTPLQEATARAVHDSGLAELYAVARLLSECNLSAA</sequence>
<dbReference type="InterPro" id="IPR011989">
    <property type="entry name" value="ARM-like"/>
</dbReference>
<comment type="caution">
    <text evidence="1">The sequence shown here is derived from an EMBL/GenBank/DDBJ whole genome shotgun (WGS) entry which is preliminary data.</text>
</comment>
<gene>
    <name evidence="1" type="ORF">KOI35_26075</name>
</gene>
<organism evidence="1 2">
    <name type="scientific">Paractinoplanes bogorensis</name>
    <dbReference type="NCBI Taxonomy" id="1610840"/>
    <lineage>
        <taxon>Bacteria</taxon>
        <taxon>Bacillati</taxon>
        <taxon>Actinomycetota</taxon>
        <taxon>Actinomycetes</taxon>
        <taxon>Micromonosporales</taxon>
        <taxon>Micromonosporaceae</taxon>
        <taxon>Paractinoplanes</taxon>
    </lineage>
</organism>
<dbReference type="Proteomes" id="UP001519654">
    <property type="component" value="Unassembled WGS sequence"/>
</dbReference>
<accession>A0ABS5YU57</accession>
<protein>
    <recommendedName>
        <fullName evidence="3">HEAT repeat domain-containing protein</fullName>
    </recommendedName>
</protein>
<dbReference type="EMBL" id="JAHKKG010000008">
    <property type="protein sequence ID" value="MBU2666984.1"/>
    <property type="molecule type" value="Genomic_DNA"/>
</dbReference>
<evidence type="ECO:0000313" key="1">
    <source>
        <dbReference type="EMBL" id="MBU2666984.1"/>
    </source>
</evidence>
<dbReference type="RefSeq" id="WP_215791164.1">
    <property type="nucleotide sequence ID" value="NZ_JAHKKG010000008.1"/>
</dbReference>
<dbReference type="Gene3D" id="1.25.10.10">
    <property type="entry name" value="Leucine-rich Repeat Variant"/>
    <property type="match status" value="1"/>
</dbReference>